<gene>
    <name evidence="3" type="primary">LOC108740889</name>
</gene>
<feature type="compositionally biased region" description="Basic and acidic residues" evidence="1">
    <location>
        <begin position="1"/>
        <end position="11"/>
    </location>
</feature>
<feature type="region of interest" description="Disordered" evidence="1">
    <location>
        <begin position="718"/>
        <end position="791"/>
    </location>
</feature>
<dbReference type="OrthoDB" id="6512771at2759"/>
<feature type="compositionally biased region" description="Basic and acidic residues" evidence="1">
    <location>
        <begin position="1384"/>
        <end position="1400"/>
    </location>
</feature>
<feature type="compositionally biased region" description="Polar residues" evidence="1">
    <location>
        <begin position="467"/>
        <end position="484"/>
    </location>
</feature>
<accession>A0A1W4X466</accession>
<protein>
    <submittedName>
        <fullName evidence="3">Uncharacterized protein LOC108740889</fullName>
    </submittedName>
</protein>
<dbReference type="GeneID" id="108740889"/>
<evidence type="ECO:0000256" key="1">
    <source>
        <dbReference type="SAM" id="MobiDB-lite"/>
    </source>
</evidence>
<feature type="compositionally biased region" description="Basic residues" evidence="1">
    <location>
        <begin position="31"/>
        <end position="44"/>
    </location>
</feature>
<dbReference type="Proteomes" id="UP000192223">
    <property type="component" value="Unplaced"/>
</dbReference>
<feature type="compositionally biased region" description="Polar residues" evidence="1">
    <location>
        <begin position="1126"/>
        <end position="1135"/>
    </location>
</feature>
<feature type="compositionally biased region" description="Basic and acidic residues" evidence="1">
    <location>
        <begin position="1196"/>
        <end position="1208"/>
    </location>
</feature>
<feature type="compositionally biased region" description="Polar residues" evidence="1">
    <location>
        <begin position="1156"/>
        <end position="1167"/>
    </location>
</feature>
<feature type="region of interest" description="Disordered" evidence="1">
    <location>
        <begin position="804"/>
        <end position="1233"/>
    </location>
</feature>
<feature type="compositionally biased region" description="Basic and acidic residues" evidence="1">
    <location>
        <begin position="765"/>
        <end position="791"/>
    </location>
</feature>
<feature type="region of interest" description="Disordered" evidence="1">
    <location>
        <begin position="1"/>
        <end position="56"/>
    </location>
</feature>
<dbReference type="InParanoid" id="A0A1W4X466"/>
<feature type="compositionally biased region" description="Basic and acidic residues" evidence="1">
    <location>
        <begin position="1136"/>
        <end position="1155"/>
    </location>
</feature>
<feature type="compositionally biased region" description="Polar residues" evidence="1">
    <location>
        <begin position="335"/>
        <end position="348"/>
    </location>
</feature>
<sequence length="1456" mass="169739">MPDVTRTDSQRSDASSTLRPRVSFNRDVHVKRIVPGKTSHNNRGHRGDGGSQQYHVPLVKKEKLSKTKQELAEEAALVLEQIDSVDCVSSKDGPPSHLRYKSHTLPKKYKFPSDVDVYETKRKYNDEFDINNDHPPKKPPRTFAYRQTPEKTTEKVSIINLFKKDHQDHPRKSNLRRSVSDATNLKSKSLKANRQSVSDTDDEHYVHHCNKKQLSPIIENSPKEDYFENKENIPIDNKEDRKRKSPENATRILKDYINELDRNFNKEEPVRKVDPAVDDDVKISSKPEVIIIDVDKAKNISRKKRKLPKFKKRSIKNFNLFGRKKTSQAKKQSKLQRSPASDNLSVQKPRSFATRVQNEHPHDDDTAQIDLYRIADIEHTSPKIKDTIATLEQQNHRNTEMIHSSQQPPEKLPLTRGLTVDTMVKRLSNDKYSPPPPKTNILITPTVTVQHNNNQPFSYIRGVSPDKNYTSHSNNGSRSPQNKCSSPVIYAQVVCDKGLNSNGKQTIHTAYSNGKKHMPHSDSDEGLGCEENVFGRKYEHSYNTRTYTESDKFEEEYPITPKFKKIEYNGFGNLEEFRKMDYKDSSARGQADGMDSKRRESFREPENLDFIKPNFNDLSTRRDLLESRINRRLHEKPYRTSPEHVLKPVAINSTFITEKTSKHYRHGSTSPVGFTEKYVTESRYDKDGQTLRNDYRIRENFGENSPDSAEYEKRYKSSNYNNSFDNEPTSFDSHISDYRSSPENSGRRFETSQTYKHHHSNKYASKGDGRLLRSREHFKSNPEITHRSYEDPFRDRYNESYHDSLRREKYEKDRRSPTKYRSERYLERNDSERKDKFGDSGIENDFKRDSAENFRPRSSPQREYDSEDEGFASSLLIASERQHTDDSFNTRKPKREYDSDRGLRESSSKSRECPVRPERRSNEREYKTKEIKHEYVPRERSIDDGSHYDPRIDKDLEMGRSTLKKIDSKPPKPEKKSSFEKVKQLFLRDSKKKKEKNKEMVPVENLRARYKEYSGSKENLEYRKEKKETNGLKSSHDYFSRRRLSTPSPSPTRETPRKIEPTHGSWFKSLDRLSRKKPKKESKTENQTSTEDEYLPKQTPTKNLRFFGDTDIESNDSVRQKPSAKYRSTLSSANNERNRSQSSRELHNISEETRRSPNVYTRKNSYKSMVDVSESDRDTRGSRLAMKPPMSPSHRTNREMSKNRDDRSRRRRNEVSSVESSTEGDSSQQSQRSVVYLHAATVGDIPGPGYLRNGRRAASREELASNGSSQILSQKKTLSRSFSVLAPWRPRPVRESYDIDYTQYPKTTKNGKYEQKVARNGTSRKESSSTLKKRANETKKSNQNNSTLSRRSRSKESLTQTLRRSKDDVSKGSSSTLYKKKERQPKENNRYYRERDDKKMSQKSMSVESLGRRNNNKENGYHHDVSRSVSMPRDPEKSAGWFKIQKKKKSQSTQRL</sequence>
<organism evidence="2 3">
    <name type="scientific">Agrilus planipennis</name>
    <name type="common">Emerald ash borer</name>
    <name type="synonym">Agrilus marcopoli</name>
    <dbReference type="NCBI Taxonomy" id="224129"/>
    <lineage>
        <taxon>Eukaryota</taxon>
        <taxon>Metazoa</taxon>
        <taxon>Ecdysozoa</taxon>
        <taxon>Arthropoda</taxon>
        <taxon>Hexapoda</taxon>
        <taxon>Insecta</taxon>
        <taxon>Pterygota</taxon>
        <taxon>Neoptera</taxon>
        <taxon>Endopterygota</taxon>
        <taxon>Coleoptera</taxon>
        <taxon>Polyphaga</taxon>
        <taxon>Elateriformia</taxon>
        <taxon>Buprestoidea</taxon>
        <taxon>Buprestidae</taxon>
        <taxon>Agrilinae</taxon>
        <taxon>Agrilus</taxon>
    </lineage>
</organism>
<proteinExistence type="predicted"/>
<feature type="compositionally biased region" description="Polar residues" evidence="1">
    <location>
        <begin position="176"/>
        <end position="198"/>
    </location>
</feature>
<feature type="region of interest" description="Disordered" evidence="1">
    <location>
        <begin position="1304"/>
        <end position="1456"/>
    </location>
</feature>
<feature type="compositionally biased region" description="Basic and acidic residues" evidence="1">
    <location>
        <begin position="1311"/>
        <end position="1327"/>
    </location>
</feature>
<feature type="region of interest" description="Disordered" evidence="1">
    <location>
        <begin position="321"/>
        <end position="349"/>
    </location>
</feature>
<keyword evidence="2" id="KW-1185">Reference proteome</keyword>
<feature type="region of interest" description="Disordered" evidence="1">
    <location>
        <begin position="164"/>
        <end position="204"/>
    </location>
</feature>
<feature type="compositionally biased region" description="Basic and acidic residues" evidence="1">
    <location>
        <begin position="804"/>
        <end position="864"/>
    </location>
</feature>
<feature type="compositionally biased region" description="Basic residues" evidence="1">
    <location>
        <begin position="322"/>
        <end position="334"/>
    </location>
</feature>
<feature type="region of interest" description="Disordered" evidence="1">
    <location>
        <begin position="127"/>
        <end position="150"/>
    </location>
</feature>
<dbReference type="KEGG" id="apln:108740889"/>
<evidence type="ECO:0000313" key="3">
    <source>
        <dbReference type="RefSeq" id="XP_018330901.1"/>
    </source>
</evidence>
<dbReference type="RefSeq" id="XP_018330901.1">
    <property type="nucleotide sequence ID" value="XM_018475399.2"/>
</dbReference>
<feature type="compositionally biased region" description="Polar residues" evidence="1">
    <location>
        <begin position="1223"/>
        <end position="1233"/>
    </location>
</feature>
<feature type="compositionally biased region" description="Basic and acidic residues" evidence="1">
    <location>
        <begin position="127"/>
        <end position="136"/>
    </location>
</feature>
<reference evidence="3" key="1">
    <citation type="submission" date="2025-08" db="UniProtKB">
        <authorList>
            <consortium name="RefSeq"/>
        </authorList>
    </citation>
    <scope>IDENTIFICATION</scope>
    <source>
        <tissue evidence="3">Entire body</tissue>
    </source>
</reference>
<name>A0A1W4X466_AGRPL</name>
<feature type="compositionally biased region" description="Basic and acidic residues" evidence="1">
    <location>
        <begin position="1415"/>
        <end position="1426"/>
    </location>
</feature>
<dbReference type="FunCoup" id="A0A1W4X466">
    <property type="interactions" value="7"/>
</dbReference>
<evidence type="ECO:0000313" key="2">
    <source>
        <dbReference type="Proteomes" id="UP000192223"/>
    </source>
</evidence>
<feature type="compositionally biased region" description="Basic and acidic residues" evidence="1">
    <location>
        <begin position="996"/>
        <end position="1040"/>
    </location>
</feature>
<feature type="region of interest" description="Disordered" evidence="1">
    <location>
        <begin position="463"/>
        <end position="484"/>
    </location>
</feature>
<feature type="compositionally biased region" description="Basic and acidic residues" evidence="1">
    <location>
        <begin position="880"/>
        <end position="989"/>
    </location>
</feature>
<feature type="compositionally biased region" description="Polar residues" evidence="1">
    <location>
        <begin position="718"/>
        <end position="744"/>
    </location>
</feature>